<keyword evidence="6" id="KW-0411">Iron-sulfur</keyword>
<dbReference type="GO" id="GO:0046872">
    <property type="term" value="F:metal ion binding"/>
    <property type="evidence" value="ECO:0007669"/>
    <property type="project" value="UniProtKB-KW"/>
</dbReference>
<dbReference type="GO" id="GO:0005829">
    <property type="term" value="C:cytosol"/>
    <property type="evidence" value="ECO:0007669"/>
    <property type="project" value="TreeGrafter"/>
</dbReference>
<dbReference type="GO" id="GO:0140663">
    <property type="term" value="F:ATP-dependent FeS chaperone activity"/>
    <property type="evidence" value="ECO:0007669"/>
    <property type="project" value="InterPro"/>
</dbReference>
<dbReference type="OrthoDB" id="1741334at2759"/>
<dbReference type="InterPro" id="IPR019591">
    <property type="entry name" value="Mrp/NBP35_ATP-bd"/>
</dbReference>
<evidence type="ECO:0000256" key="2">
    <source>
        <dbReference type="ARBA" id="ARBA00022723"/>
    </source>
</evidence>
<dbReference type="EnsemblMetazoa" id="Aqu2.1.31884_001">
    <property type="protein sequence ID" value="Aqu2.1.31884_001"/>
    <property type="gene ID" value="Aqu2.1.31884"/>
</dbReference>
<dbReference type="GO" id="GO:0051539">
    <property type="term" value="F:4 iron, 4 sulfur cluster binding"/>
    <property type="evidence" value="ECO:0007669"/>
    <property type="project" value="UniProtKB-KW"/>
</dbReference>
<keyword evidence="2" id="KW-0479">Metal-binding</keyword>
<dbReference type="PANTHER" id="PTHR23264">
    <property type="entry name" value="NUCLEOTIDE-BINDING PROTEIN NBP35 YEAST -RELATED"/>
    <property type="match status" value="1"/>
</dbReference>
<evidence type="ECO:0000313" key="7">
    <source>
        <dbReference type="EnsemblMetazoa" id="Aqu2.1.31884_001"/>
    </source>
</evidence>
<dbReference type="STRING" id="400682.A0A1X7UWH6"/>
<dbReference type="Gene3D" id="3.40.50.300">
    <property type="entry name" value="P-loop containing nucleotide triphosphate hydrolases"/>
    <property type="match status" value="2"/>
</dbReference>
<organism evidence="7">
    <name type="scientific">Amphimedon queenslandica</name>
    <name type="common">Sponge</name>
    <dbReference type="NCBI Taxonomy" id="400682"/>
    <lineage>
        <taxon>Eukaryota</taxon>
        <taxon>Metazoa</taxon>
        <taxon>Porifera</taxon>
        <taxon>Demospongiae</taxon>
        <taxon>Heteroscleromorpha</taxon>
        <taxon>Haplosclerida</taxon>
        <taxon>Niphatidae</taxon>
        <taxon>Amphimedon</taxon>
    </lineage>
</organism>
<name>A0A1X7UWH6_AMPQE</name>
<reference evidence="7" key="1">
    <citation type="submission" date="2017-05" db="UniProtKB">
        <authorList>
            <consortium name="EnsemblMetazoa"/>
        </authorList>
    </citation>
    <scope>IDENTIFICATION</scope>
</reference>
<dbReference type="InParanoid" id="A0A1X7UWH6"/>
<proteinExistence type="predicted"/>
<dbReference type="PANTHER" id="PTHR23264:SF21">
    <property type="entry name" value="NUCLEOTIDE BINDING PROTEIN 1-LIKE PROTEIN"/>
    <property type="match status" value="1"/>
</dbReference>
<dbReference type="GO" id="GO:0005524">
    <property type="term" value="F:ATP binding"/>
    <property type="evidence" value="ECO:0007669"/>
    <property type="project" value="UniProtKB-KW"/>
</dbReference>
<protein>
    <recommendedName>
        <fullName evidence="8">CobQ/CobB/MinD/ParA nucleotide binding domain-containing protein</fullName>
    </recommendedName>
</protein>
<evidence type="ECO:0000256" key="1">
    <source>
        <dbReference type="ARBA" id="ARBA00022485"/>
    </source>
</evidence>
<dbReference type="CDD" id="cd02037">
    <property type="entry name" value="Mrp_NBP35"/>
    <property type="match status" value="1"/>
</dbReference>
<evidence type="ECO:0008006" key="8">
    <source>
        <dbReference type="Google" id="ProtNLM"/>
    </source>
</evidence>
<sequence length="334" mass="36874">MRSSKKFGKHRSSFSWYSKAAKVVAAILFGGFNLEQINLQLPFSLLWVGLATVLLAKFSKSRVKMEKGSEARSEHYQSCPSDQALAGKAPVCSSCPGRQICLTQGGFDPDQKFVDIRMNAIKNKILIVSGKGGVGKSSICAGLSMGLAQLCGKNKVGIADLDICGPSIPKLLQVDGLIKRFLKDAFWGRLEYLFFDTPPGTSDEHLTIIKLLLNAKPDGVIIVCTPQEVVLSTIRKEINFCRKMGIKILGLIQNMDQYMCPCCNEVVSMFEDKGGISRLMKEYDVSLIGRVPFDPDFVKCCEEGKSVIEEYPNSQASTELMNIARVVHKQTHDY</sequence>
<dbReference type="eggNOG" id="KOG3022">
    <property type="taxonomic scope" value="Eukaryota"/>
</dbReference>
<dbReference type="GO" id="GO:0016226">
    <property type="term" value="P:iron-sulfur cluster assembly"/>
    <property type="evidence" value="ECO:0007669"/>
    <property type="project" value="InterPro"/>
</dbReference>
<dbReference type="AlphaFoldDB" id="A0A1X7UWH6"/>
<keyword evidence="1" id="KW-0004">4Fe-4S</keyword>
<dbReference type="SUPFAM" id="SSF52540">
    <property type="entry name" value="P-loop containing nucleoside triphosphate hydrolases"/>
    <property type="match status" value="1"/>
</dbReference>
<evidence type="ECO:0000256" key="5">
    <source>
        <dbReference type="ARBA" id="ARBA00023004"/>
    </source>
</evidence>
<keyword evidence="3" id="KW-0547">Nucleotide-binding</keyword>
<dbReference type="Pfam" id="PF10609">
    <property type="entry name" value="ParA"/>
    <property type="match status" value="1"/>
</dbReference>
<evidence type="ECO:0000256" key="3">
    <source>
        <dbReference type="ARBA" id="ARBA00022741"/>
    </source>
</evidence>
<evidence type="ECO:0000256" key="4">
    <source>
        <dbReference type="ARBA" id="ARBA00022840"/>
    </source>
</evidence>
<evidence type="ECO:0000256" key="6">
    <source>
        <dbReference type="ARBA" id="ARBA00023014"/>
    </source>
</evidence>
<accession>A0A1X7UWH6</accession>
<dbReference type="InterPro" id="IPR027417">
    <property type="entry name" value="P-loop_NTPase"/>
</dbReference>
<dbReference type="InterPro" id="IPR033756">
    <property type="entry name" value="YlxH/NBP35"/>
</dbReference>
<keyword evidence="5" id="KW-0408">Iron</keyword>
<keyword evidence="4" id="KW-0067">ATP-binding</keyword>